<protein>
    <recommendedName>
        <fullName evidence="6">NAD(+) hydrolase ThsA</fullName>
        <ecNumber evidence="4">3.2.2.5</ecNumber>
    </recommendedName>
</protein>
<comment type="caution">
    <text evidence="8">Lacks conserved residue(s) required for the propagation of feature annotation.</text>
</comment>
<feature type="domain" description="Deacetylase sirtuin-type" evidence="9">
    <location>
        <begin position="1"/>
        <end position="274"/>
    </location>
</feature>
<accession>A0ABQ6R6T5</accession>
<evidence type="ECO:0000256" key="3">
    <source>
        <dbReference type="ARBA" id="ARBA00023118"/>
    </source>
</evidence>
<reference evidence="10 11" key="1">
    <citation type="submission" date="2019-09" db="EMBL/GenBank/DDBJ databases">
        <authorList>
            <person name="Mazhar S."/>
            <person name="Altermann E."/>
            <person name="Hill C."/>
            <person name="Mcauliffe O."/>
        </authorList>
    </citation>
    <scope>NUCLEOTIDE SEQUENCE [LARGE SCALE GENOMIC DNA]</scope>
    <source>
        <strain evidence="10 11">ATCC 51831</strain>
    </source>
</reference>
<evidence type="ECO:0000256" key="8">
    <source>
        <dbReference type="PROSITE-ProRule" id="PRU00236"/>
    </source>
</evidence>
<evidence type="ECO:0000256" key="6">
    <source>
        <dbReference type="ARBA" id="ARBA00035033"/>
    </source>
</evidence>
<comment type="caution">
    <text evidence="10">The sequence shown here is derived from an EMBL/GenBank/DDBJ whole genome shotgun (WGS) entry which is preliminary data.</text>
</comment>
<name>A0ABQ6R6T5_9STAP</name>
<dbReference type="PROSITE" id="PS50305">
    <property type="entry name" value="SIRTUIN"/>
    <property type="match status" value="1"/>
</dbReference>
<dbReference type="SUPFAM" id="SSF52467">
    <property type="entry name" value="DHS-like NAD/FAD-binding domain"/>
    <property type="match status" value="1"/>
</dbReference>
<evidence type="ECO:0000259" key="9">
    <source>
        <dbReference type="PROSITE" id="PS50305"/>
    </source>
</evidence>
<dbReference type="Pfam" id="PF13289">
    <property type="entry name" value="SIR2_2"/>
    <property type="match status" value="1"/>
</dbReference>
<proteinExistence type="inferred from homology"/>
<sequence>MIKRENFVNEYIQAITDENAAIFAGAGLSIPSGYMDWKGLVKPLAEEIDLDIEKEHDLITIMQYYKNEKGRVRIDESIINGFTDDTTENKNLDIITELPISTYWTTNYDSLLEDSLKKNNKKVDVKINQESLVSNMRNRDAVVYKMHGDKSIPNETVITKDDYDTYGKKRKFFRTTLQSDLINKTFLFIGFSFEDPNLDYILSQIKILLDNHNRPHYCFMKKISEKENDFEYRRIKQDLKIKDLKRYNINTVLVSEYSEITDILEEIIQKVYRKNVFISSAIHTATNENWPLDKANELGYKISKALVHENYKVFSGYGKGISSSIITGALEIIYKAKYKHTDEFLTLRPFPINSNKDLWTKYREDMLSEVGIAIFIFGNKNHYNSTIVSDGMIEEFEICVSNGIKVIPIGSTGGAAAKIFNIVKEDIEKFQYLKDYLDLLENENSVDELIKTIMTIIKSLQK</sequence>
<keyword evidence="11" id="KW-1185">Reference proteome</keyword>
<evidence type="ECO:0000313" key="10">
    <source>
        <dbReference type="EMBL" id="KAA1037571.1"/>
    </source>
</evidence>
<dbReference type="EMBL" id="SCWC02000008">
    <property type="protein sequence ID" value="KAA1037571.1"/>
    <property type="molecule type" value="Genomic_DNA"/>
</dbReference>
<dbReference type="InterPro" id="IPR041486">
    <property type="entry name" value="ThsA_STALD"/>
</dbReference>
<keyword evidence="2" id="KW-0520">NAD</keyword>
<comment type="catalytic activity">
    <reaction evidence="7">
        <text>NAD(+) + H2O = ADP-D-ribose + nicotinamide + H(+)</text>
        <dbReference type="Rhea" id="RHEA:16301"/>
        <dbReference type="ChEBI" id="CHEBI:15377"/>
        <dbReference type="ChEBI" id="CHEBI:15378"/>
        <dbReference type="ChEBI" id="CHEBI:17154"/>
        <dbReference type="ChEBI" id="CHEBI:57540"/>
        <dbReference type="ChEBI" id="CHEBI:57967"/>
        <dbReference type="EC" id="3.2.2.5"/>
    </reaction>
    <physiologicalReaction direction="left-to-right" evidence="7">
        <dbReference type="Rhea" id="RHEA:16302"/>
    </physiologicalReaction>
</comment>
<keyword evidence="1" id="KW-0378">Hydrolase</keyword>
<evidence type="ECO:0000256" key="2">
    <source>
        <dbReference type="ARBA" id="ARBA00023027"/>
    </source>
</evidence>
<comment type="similarity">
    <text evidence="5">Belongs to the soluble Thoeris ThsA family.</text>
</comment>
<keyword evidence="3" id="KW-0051">Antiviral defense</keyword>
<dbReference type="Proteomes" id="UP000295735">
    <property type="component" value="Unassembled WGS sequence"/>
</dbReference>
<dbReference type="Pfam" id="PF18185">
    <property type="entry name" value="STALD"/>
    <property type="match status" value="1"/>
</dbReference>
<gene>
    <name evidence="10" type="ORF">ERX35_009305</name>
</gene>
<dbReference type="RefSeq" id="WP_149459631.1">
    <property type="nucleotide sequence ID" value="NZ_SCWC02000008.1"/>
</dbReference>
<evidence type="ECO:0000256" key="5">
    <source>
        <dbReference type="ARBA" id="ARBA00035014"/>
    </source>
</evidence>
<dbReference type="EC" id="3.2.2.5" evidence="4"/>
<evidence type="ECO:0000256" key="4">
    <source>
        <dbReference type="ARBA" id="ARBA00034327"/>
    </source>
</evidence>
<organism evidence="10 11">
    <name type="scientific">Macrococcus equipercicus</name>
    <dbReference type="NCBI Taxonomy" id="69967"/>
    <lineage>
        <taxon>Bacteria</taxon>
        <taxon>Bacillati</taxon>
        <taxon>Bacillota</taxon>
        <taxon>Bacilli</taxon>
        <taxon>Bacillales</taxon>
        <taxon>Staphylococcaceae</taxon>
        <taxon>Macrococcus</taxon>
    </lineage>
</organism>
<evidence type="ECO:0000256" key="7">
    <source>
        <dbReference type="ARBA" id="ARBA00047575"/>
    </source>
</evidence>
<evidence type="ECO:0000256" key="1">
    <source>
        <dbReference type="ARBA" id="ARBA00022801"/>
    </source>
</evidence>
<dbReference type="InterPro" id="IPR026590">
    <property type="entry name" value="Ssirtuin_cat_dom"/>
</dbReference>
<dbReference type="InterPro" id="IPR029035">
    <property type="entry name" value="DHS-like_NAD/FAD-binding_dom"/>
</dbReference>
<evidence type="ECO:0000313" key="11">
    <source>
        <dbReference type="Proteomes" id="UP000295735"/>
    </source>
</evidence>